<dbReference type="InterPro" id="IPR031052">
    <property type="entry name" value="FHY3/FAR1"/>
</dbReference>
<dbReference type="Pfam" id="PF10551">
    <property type="entry name" value="MULE"/>
    <property type="match status" value="1"/>
</dbReference>
<name>A0AA85FM02_9TREM</name>
<keyword evidence="2" id="KW-1185">Reference proteome</keyword>
<dbReference type="WBParaSite" id="SRDH1_52660.1">
    <property type="protein sequence ID" value="SRDH1_52660.1"/>
    <property type="gene ID" value="SRDH1_52660"/>
</dbReference>
<protein>
    <recommendedName>
        <fullName evidence="1">MULE transposase domain-containing protein</fullName>
    </recommendedName>
</protein>
<proteinExistence type="predicted"/>
<dbReference type="AlphaFoldDB" id="A0AA85FM02"/>
<dbReference type="PANTHER" id="PTHR31669:SF251">
    <property type="entry name" value="PROTEIN FAR1-RELATED SEQUENCE"/>
    <property type="match status" value="1"/>
</dbReference>
<reference evidence="2" key="1">
    <citation type="submission" date="2022-06" db="EMBL/GenBank/DDBJ databases">
        <authorList>
            <person name="Berger JAMES D."/>
            <person name="Berger JAMES D."/>
        </authorList>
    </citation>
    <scope>NUCLEOTIDE SEQUENCE [LARGE SCALE GENOMIC DNA]</scope>
</reference>
<reference evidence="3" key="2">
    <citation type="submission" date="2023-11" db="UniProtKB">
        <authorList>
            <consortium name="WormBaseParasite"/>
        </authorList>
    </citation>
    <scope>IDENTIFICATION</scope>
</reference>
<dbReference type="PANTHER" id="PTHR31669">
    <property type="entry name" value="PROTEIN FAR1-RELATED SEQUENCE 10-RELATED"/>
    <property type="match status" value="1"/>
</dbReference>
<organism evidence="2 3">
    <name type="scientific">Schistosoma rodhaini</name>
    <dbReference type="NCBI Taxonomy" id="6188"/>
    <lineage>
        <taxon>Eukaryota</taxon>
        <taxon>Metazoa</taxon>
        <taxon>Spiralia</taxon>
        <taxon>Lophotrochozoa</taxon>
        <taxon>Platyhelminthes</taxon>
        <taxon>Trematoda</taxon>
        <taxon>Digenea</taxon>
        <taxon>Strigeidida</taxon>
        <taxon>Schistosomatoidea</taxon>
        <taxon>Schistosomatidae</taxon>
        <taxon>Schistosoma</taxon>
    </lineage>
</organism>
<evidence type="ECO:0000313" key="2">
    <source>
        <dbReference type="Proteomes" id="UP000050792"/>
    </source>
</evidence>
<evidence type="ECO:0000313" key="3">
    <source>
        <dbReference type="WBParaSite" id="SRDH1_52660.1"/>
    </source>
</evidence>
<sequence>MDTQCPAFIFCKFLEGYWTVVRGNVHHNHECNSMRYDCNTWMRRLTGAEFESVKPLLISGTSAFNVIHYAYQSYGKRLTAQDVFNMRYKVFSQANLPGDYGKLKNHITSLGGLCDYQLDADHSLLYFFFATADQINLCNRFLDVVGFDGTYKTNNENMFLYHVVALDMNFMAIPVCIAFVSRETSTLLSSFLSFFRQMSNNREVIGIVTDDSPAIAAAITQVYPNSHHLLCRVHLLRNVIKRVSFPFFTNNPFIVFVEATI</sequence>
<accession>A0AA85FM02</accession>
<evidence type="ECO:0000259" key="1">
    <source>
        <dbReference type="Pfam" id="PF10551"/>
    </source>
</evidence>
<dbReference type="InterPro" id="IPR018289">
    <property type="entry name" value="MULE_transposase_dom"/>
</dbReference>
<feature type="domain" description="MULE transposase" evidence="1">
    <location>
        <begin position="144"/>
        <end position="238"/>
    </location>
</feature>
<dbReference type="Proteomes" id="UP000050792">
    <property type="component" value="Unassembled WGS sequence"/>
</dbReference>
<dbReference type="GO" id="GO:0006355">
    <property type="term" value="P:regulation of DNA-templated transcription"/>
    <property type="evidence" value="ECO:0007669"/>
    <property type="project" value="InterPro"/>
</dbReference>